<evidence type="ECO:0000313" key="2">
    <source>
        <dbReference type="Proteomes" id="UP001165960"/>
    </source>
</evidence>
<keyword evidence="2" id="KW-1185">Reference proteome</keyword>
<evidence type="ECO:0000313" key="1">
    <source>
        <dbReference type="EMBL" id="KAJ9065215.1"/>
    </source>
</evidence>
<comment type="caution">
    <text evidence="1">The sequence shown here is derived from an EMBL/GenBank/DDBJ whole genome shotgun (WGS) entry which is preliminary data.</text>
</comment>
<name>A0ACC2SS70_9FUNG</name>
<accession>A0ACC2SS70</accession>
<sequence length="105" mass="12586">MEYYEPQWIGRKVTKRRSKLRAKANWNCYQAVFKDEMKTTSSLEGWHKHIKSSFGIKPRYKTFYKLLKVQQGKTAASISDIENDPFKKKRTTKEKQYQEKIKDGF</sequence>
<protein>
    <submittedName>
        <fullName evidence="1">Uncharacterized protein</fullName>
    </submittedName>
</protein>
<dbReference type="EMBL" id="QTSX02004369">
    <property type="protein sequence ID" value="KAJ9065215.1"/>
    <property type="molecule type" value="Genomic_DNA"/>
</dbReference>
<dbReference type="Proteomes" id="UP001165960">
    <property type="component" value="Unassembled WGS sequence"/>
</dbReference>
<gene>
    <name evidence="1" type="ORF">DSO57_1039599</name>
</gene>
<organism evidence="1 2">
    <name type="scientific">Entomophthora muscae</name>
    <dbReference type="NCBI Taxonomy" id="34485"/>
    <lineage>
        <taxon>Eukaryota</taxon>
        <taxon>Fungi</taxon>
        <taxon>Fungi incertae sedis</taxon>
        <taxon>Zoopagomycota</taxon>
        <taxon>Entomophthoromycotina</taxon>
        <taxon>Entomophthoromycetes</taxon>
        <taxon>Entomophthorales</taxon>
        <taxon>Entomophthoraceae</taxon>
        <taxon>Entomophthora</taxon>
    </lineage>
</organism>
<reference evidence="1" key="1">
    <citation type="submission" date="2022-04" db="EMBL/GenBank/DDBJ databases">
        <title>Genome of the entomopathogenic fungus Entomophthora muscae.</title>
        <authorList>
            <person name="Elya C."/>
            <person name="Lovett B.R."/>
            <person name="Lee E."/>
            <person name="Macias A.M."/>
            <person name="Hajek A.E."/>
            <person name="De Bivort B.L."/>
            <person name="Kasson M.T."/>
            <person name="De Fine Licht H.H."/>
            <person name="Stajich J.E."/>
        </authorList>
    </citation>
    <scope>NUCLEOTIDE SEQUENCE</scope>
    <source>
        <strain evidence="1">Berkeley</strain>
    </source>
</reference>
<proteinExistence type="predicted"/>